<dbReference type="iPTMnet" id="M0R9X3"/>
<organism evidence="11 12">
    <name type="scientific">Rattus norvegicus</name>
    <name type="common">Rat</name>
    <dbReference type="NCBI Taxonomy" id="10116"/>
    <lineage>
        <taxon>Eukaryota</taxon>
        <taxon>Metazoa</taxon>
        <taxon>Chordata</taxon>
        <taxon>Craniata</taxon>
        <taxon>Vertebrata</taxon>
        <taxon>Euteleostomi</taxon>
        <taxon>Mammalia</taxon>
        <taxon>Eutheria</taxon>
        <taxon>Euarchontoglires</taxon>
        <taxon>Glires</taxon>
        <taxon>Rodentia</taxon>
        <taxon>Myomorpha</taxon>
        <taxon>Muroidea</taxon>
        <taxon>Muridae</taxon>
        <taxon>Murinae</taxon>
        <taxon>Rattus</taxon>
    </lineage>
</organism>
<dbReference type="AlphaFoldDB" id="M0R9X3"/>
<dbReference type="PhosphoSitePlus" id="M0R9X3"/>
<dbReference type="AGR" id="RGD:1562219"/>
<evidence type="ECO:0000256" key="8">
    <source>
        <dbReference type="PROSITE-ProRule" id="PRU00176"/>
    </source>
</evidence>
<dbReference type="Proteomes" id="UP000002494">
    <property type="component" value="Chromosome X"/>
</dbReference>
<dbReference type="SUPFAM" id="SSF54928">
    <property type="entry name" value="RNA-binding domain, RBD"/>
    <property type="match status" value="2"/>
</dbReference>
<reference evidence="11" key="3">
    <citation type="submission" date="2025-08" db="UniProtKB">
        <authorList>
            <consortium name="Ensembl"/>
        </authorList>
    </citation>
    <scope>IDENTIFICATION</scope>
    <source>
        <strain evidence="11">Brown Norway</strain>
    </source>
</reference>
<evidence type="ECO:0000313" key="11">
    <source>
        <dbReference type="Ensembl" id="ENSRNOP00000066307.1"/>
    </source>
</evidence>
<dbReference type="GO" id="GO:0010468">
    <property type="term" value="P:regulation of gene expression"/>
    <property type="evidence" value="ECO:0000318"/>
    <property type="project" value="GO_Central"/>
</dbReference>
<evidence type="ECO:0000259" key="10">
    <source>
        <dbReference type="PROSITE" id="PS50102"/>
    </source>
</evidence>
<keyword evidence="12" id="KW-1185">Reference proteome</keyword>
<evidence type="ECO:0000313" key="12">
    <source>
        <dbReference type="Proteomes" id="UP000002494"/>
    </source>
</evidence>
<keyword evidence="6 8" id="KW-0694">RNA-binding</keyword>
<dbReference type="GO" id="GO:0000785">
    <property type="term" value="C:chromatin"/>
    <property type="evidence" value="ECO:0000318"/>
    <property type="project" value="GO_Central"/>
</dbReference>
<feature type="domain" description="RRM" evidence="10">
    <location>
        <begin position="33"/>
        <end position="110"/>
    </location>
</feature>
<keyword evidence="4" id="KW-0963">Cytoplasm</keyword>
<evidence type="ECO:0000256" key="9">
    <source>
        <dbReference type="SAM" id="MobiDB-lite"/>
    </source>
</evidence>
<dbReference type="GO" id="GO:0003723">
    <property type="term" value="F:RNA binding"/>
    <property type="evidence" value="ECO:0000318"/>
    <property type="project" value="GO_Central"/>
</dbReference>
<evidence type="ECO:0000256" key="7">
    <source>
        <dbReference type="ARBA" id="ARBA00023242"/>
    </source>
</evidence>
<gene>
    <name evidence="11 13" type="primary">Rbm31y</name>
</gene>
<keyword evidence="7" id="KW-0539">Nucleus</keyword>
<evidence type="ECO:0000313" key="13">
    <source>
        <dbReference type="RGD" id="1562219"/>
    </source>
</evidence>
<dbReference type="RefSeq" id="NP_001395831.1">
    <property type="nucleotide sequence ID" value="NM_001408902.1"/>
</dbReference>
<evidence type="ECO:0000256" key="2">
    <source>
        <dbReference type="ARBA" id="ARBA00004496"/>
    </source>
</evidence>
<dbReference type="SMART" id="SM00360">
    <property type="entry name" value="RRM"/>
    <property type="match status" value="2"/>
</dbReference>
<evidence type="ECO:0000256" key="3">
    <source>
        <dbReference type="ARBA" id="ARBA00022481"/>
    </source>
</evidence>
<dbReference type="HOGENOM" id="CLU_482287_0_0_1"/>
<dbReference type="GO" id="GO:0005737">
    <property type="term" value="C:cytoplasm"/>
    <property type="evidence" value="ECO:0007669"/>
    <property type="project" value="UniProtKB-SubCell"/>
</dbReference>
<dbReference type="RGD" id="1562219">
    <property type="gene designation" value="Rbm31y"/>
</dbReference>
<dbReference type="GeneID" id="302780"/>
<keyword evidence="5" id="KW-0677">Repeat</keyword>
<dbReference type="Pfam" id="PF00076">
    <property type="entry name" value="RRM_1"/>
    <property type="match status" value="2"/>
</dbReference>
<proteinExistence type="evidence at protein level"/>
<dbReference type="Gene3D" id="3.30.70.330">
    <property type="match status" value="2"/>
</dbReference>
<dbReference type="InParanoid" id="M0R9X3"/>
<dbReference type="Bgee" id="ENSRNOG00000003377">
    <property type="expression patterns" value="Expressed in testis"/>
</dbReference>
<evidence type="ECO:0000256" key="5">
    <source>
        <dbReference type="ARBA" id="ARBA00022737"/>
    </source>
</evidence>
<dbReference type="CTD" id="74484"/>
<dbReference type="PaxDb" id="10116-ENSRNOP00000066307"/>
<dbReference type="GO" id="GO:0005654">
    <property type="term" value="C:nucleoplasm"/>
    <property type="evidence" value="ECO:0000318"/>
    <property type="project" value="GO_Central"/>
</dbReference>
<dbReference type="KEGG" id="rno:302780"/>
<name>M0R9X3_RAT</name>
<feature type="region of interest" description="Disordered" evidence="9">
    <location>
        <begin position="203"/>
        <end position="238"/>
    </location>
</feature>
<dbReference type="OrthoDB" id="267048at2759"/>
<accession>M0R9X3</accession>
<dbReference type="SUPFAM" id="SSF101967">
    <property type="entry name" value="Adhesin YadA, collagen-binding domain"/>
    <property type="match status" value="1"/>
</dbReference>
<dbReference type="jPOST" id="M0R9X3"/>
<evidence type="ECO:0007829" key="14">
    <source>
        <dbReference type="PubMed" id="22673903"/>
    </source>
</evidence>
<dbReference type="SMR" id="M0R9X3"/>
<dbReference type="PROSITE" id="PS50102">
    <property type="entry name" value="RRM"/>
    <property type="match status" value="2"/>
</dbReference>
<evidence type="ECO:0000256" key="1">
    <source>
        <dbReference type="ARBA" id="ARBA00004123"/>
    </source>
</evidence>
<dbReference type="FunFam" id="3.30.70.330:FF:000030">
    <property type="entry name" value="Heterogeneous nuclear ribonucleoprotein d0 isoform"/>
    <property type="match status" value="1"/>
</dbReference>
<dbReference type="InterPro" id="IPR000504">
    <property type="entry name" value="RRM_dom"/>
</dbReference>
<dbReference type="InterPro" id="IPR035979">
    <property type="entry name" value="RBD_domain_sf"/>
</dbReference>
<protein>
    <submittedName>
        <fullName evidence="11">RNA binding motif 31, Y-linked</fullName>
    </submittedName>
</protein>
<dbReference type="Ensembl" id="ENSRNOT00000004491.7">
    <property type="protein sequence ID" value="ENSRNOP00000066307.1"/>
    <property type="gene ID" value="ENSRNOG00000003377.7"/>
</dbReference>
<dbReference type="STRING" id="10116.ENSRNOP00000066307"/>
<evidence type="ECO:0000256" key="6">
    <source>
        <dbReference type="ARBA" id="ARBA00022884"/>
    </source>
</evidence>
<reference evidence="11" key="2">
    <citation type="submission" date="2024-01" db="EMBL/GenBank/DDBJ databases">
        <title>GRCr8: a new rat reference genome assembly contstructed from accurate long reads and long range scaffolding.</title>
        <authorList>
            <person name="Doris P.A."/>
            <person name="Kalbfleisch T."/>
            <person name="Li K."/>
            <person name="Howe K."/>
            <person name="Wood J."/>
        </authorList>
    </citation>
    <scope>NUCLEOTIDE SEQUENCE [LARGE SCALE GENOMIC DNA]</scope>
    <source>
        <strain evidence="11">Brown Norway</strain>
    </source>
</reference>
<sequence>MNTASLAVRKYNERDQLREGFRIDATKNQQDASKMFIGGLSQELNKQVLLEYLSKFGEIIDFIIKIDPNTGLSRGFGFVLFKDSSTVEKVLRVKDHKVDGKKIEFKRAKALESQFPIKKVFVGGLNPRMSEEKIRAYFGTFGQIEAIELPLCSDTQERRAFGFIKYMDENPVRKVLETRYHFIGSSRCEVKMAFPKEYPARQLSKSKTRAKDRARTAVPAAELENHWRGGGSQNFHIMDNSDTQEANQDAHRAGSYTSRANSDVTLSNARGFRDTPNAFQANPNVIVTNSSAFRASRTALRPISNTVGLSHYALGANPNAFLANQYTFGAIPNALRTSQYTLGTYPNALGVSQYALAAYPNAFGINQCTLGANPNVFWTNQYPLGTYPDAFGIGQYAWNMSPNVFGANQYTLGTNSDAFRPNCYSFVANPYDIRTNHYVLATNPNVSRTSQYILGANPNAFGSSHYSVGASQNVFGPNQHSFGVNGNFCGAAGSSGGTGGFNFSQVYGNFLNVCNTLPAFHGSNGDYFFLYSYGAYDVGSAPNYNVQINQSTLLGNGYQGIYSAF</sequence>
<dbReference type="eggNOG" id="KOG0118">
    <property type="taxonomic scope" value="Eukaryota"/>
</dbReference>
<reference evidence="14" key="1">
    <citation type="journal article" date="2012" name="Nat. Commun.">
        <title>Quantitative maps of protein phosphorylation sites across 14 different rat organs and tissues.</title>
        <authorList>
            <person name="Lundby A."/>
            <person name="Secher A."/>
            <person name="Lage K."/>
            <person name="Nordsborg N.B."/>
            <person name="Dmytriyev A."/>
            <person name="Lundby C."/>
            <person name="Olsen J.V."/>
        </authorList>
    </citation>
    <scope>IDENTIFICATION BY MASS SPECTROMETRY [LARGE SCALE ANALYSIS]</scope>
</reference>
<dbReference type="InterPro" id="IPR011049">
    <property type="entry name" value="Serralysin-like_metalloprot_C"/>
</dbReference>
<dbReference type="InterPro" id="IPR012677">
    <property type="entry name" value="Nucleotide-bd_a/b_plait_sf"/>
</dbReference>
<dbReference type="OMA" id="ANPNVYM"/>
<keyword evidence="3" id="KW-0488">Methylation</keyword>
<dbReference type="PANTHER" id="PTHR48033:SF14">
    <property type="entry name" value="MCG53108"/>
    <property type="match status" value="1"/>
</dbReference>
<dbReference type="PANTHER" id="PTHR48033">
    <property type="entry name" value="RNA-BINDING (RRM/RBD/RNP MOTIFS) FAMILY PROTEIN"/>
    <property type="match status" value="1"/>
</dbReference>
<comment type="subcellular location">
    <subcellularLocation>
        <location evidence="2">Cytoplasm</location>
    </subcellularLocation>
    <subcellularLocation>
        <location evidence="1">Nucleus</location>
    </subcellularLocation>
</comment>
<reference evidence="11" key="4">
    <citation type="submission" date="2025-09" db="UniProtKB">
        <authorList>
            <consortium name="Ensembl"/>
        </authorList>
    </citation>
    <scope>IDENTIFICATION</scope>
    <source>
        <strain evidence="11">Brown Norway</strain>
    </source>
</reference>
<evidence type="ECO:0000256" key="4">
    <source>
        <dbReference type="ARBA" id="ARBA00022490"/>
    </source>
</evidence>
<feature type="domain" description="RRM" evidence="10">
    <location>
        <begin position="118"/>
        <end position="197"/>
    </location>
</feature>
<dbReference type="GeneTree" id="ENSGT00940000154426"/>